<proteinExistence type="predicted"/>
<organism evidence="1">
    <name type="scientific">Brassica campestris</name>
    <name type="common">Field mustard</name>
    <dbReference type="NCBI Taxonomy" id="3711"/>
    <lineage>
        <taxon>Eukaryota</taxon>
        <taxon>Viridiplantae</taxon>
        <taxon>Streptophyta</taxon>
        <taxon>Embryophyta</taxon>
        <taxon>Tracheophyta</taxon>
        <taxon>Spermatophyta</taxon>
        <taxon>Magnoliopsida</taxon>
        <taxon>eudicotyledons</taxon>
        <taxon>Gunneridae</taxon>
        <taxon>Pentapetalae</taxon>
        <taxon>rosids</taxon>
        <taxon>malvids</taxon>
        <taxon>Brassicales</taxon>
        <taxon>Brassicaceae</taxon>
        <taxon>Brassiceae</taxon>
        <taxon>Brassica</taxon>
    </lineage>
</organism>
<evidence type="ECO:0000313" key="1">
    <source>
        <dbReference type="EMBL" id="VDD10854.1"/>
    </source>
</evidence>
<dbReference type="EMBL" id="LR031576">
    <property type="protein sequence ID" value="VDD10854.1"/>
    <property type="molecule type" value="Genomic_DNA"/>
</dbReference>
<name>A0A3P6CCT4_BRACM</name>
<protein>
    <submittedName>
        <fullName evidence="1">Uncharacterized protein</fullName>
    </submittedName>
</protein>
<dbReference type="AlphaFoldDB" id="A0A3P6CCT4"/>
<sequence length="37" mass="4340">MVVPSKKKLKQNIRRRRTSFVFVSEIVEGYNRVCIGT</sequence>
<accession>A0A3P6CCT4</accession>
<reference evidence="1" key="1">
    <citation type="submission" date="2018-11" db="EMBL/GenBank/DDBJ databases">
        <authorList>
            <consortium name="Genoscope - CEA"/>
            <person name="William W."/>
        </authorList>
    </citation>
    <scope>NUCLEOTIDE SEQUENCE</scope>
</reference>
<gene>
    <name evidence="1" type="ORF">BRAA04T16170Z</name>
</gene>